<dbReference type="InterPro" id="IPR017588">
    <property type="entry name" value="UacT-like"/>
</dbReference>
<keyword evidence="3" id="KW-0813">Transport</keyword>
<dbReference type="EMBL" id="JBBKZT010000014">
    <property type="protein sequence ID" value="MEJ8850362.1"/>
    <property type="molecule type" value="Genomic_DNA"/>
</dbReference>
<dbReference type="NCBIfam" id="NF037981">
    <property type="entry name" value="NCS2_1"/>
    <property type="match status" value="1"/>
</dbReference>
<reference evidence="11 12" key="1">
    <citation type="submission" date="2024-03" db="EMBL/GenBank/DDBJ databases">
        <title>Novel species of the genus Variovorax.</title>
        <authorList>
            <person name="Liu Q."/>
            <person name="Xin Y.-H."/>
        </authorList>
    </citation>
    <scope>NUCLEOTIDE SEQUENCE [LARGE SCALE GENOMIC DNA]</scope>
    <source>
        <strain evidence="11 12">KACC 18900</strain>
    </source>
</reference>
<keyword evidence="8 9" id="KW-0472">Membrane</keyword>
<evidence type="ECO:0000256" key="4">
    <source>
        <dbReference type="ARBA" id="ARBA00022475"/>
    </source>
</evidence>
<dbReference type="PANTHER" id="PTHR42810:SF4">
    <property type="entry name" value="URIC ACID TRANSPORTER UACT"/>
    <property type="match status" value="1"/>
</dbReference>
<name>A0ABU8WS42_9BURK</name>
<feature type="transmembrane region" description="Helical" evidence="9">
    <location>
        <begin position="341"/>
        <end position="364"/>
    </location>
</feature>
<comment type="subcellular location">
    <subcellularLocation>
        <location evidence="1">Cell membrane</location>
        <topology evidence="1">Multi-pass membrane protein</topology>
    </subcellularLocation>
</comment>
<evidence type="ECO:0000256" key="3">
    <source>
        <dbReference type="ARBA" id="ARBA00022448"/>
    </source>
</evidence>
<feature type="transmembrane region" description="Helical" evidence="9">
    <location>
        <begin position="370"/>
        <end position="390"/>
    </location>
</feature>
<dbReference type="Pfam" id="PF00860">
    <property type="entry name" value="Xan_ur_permease"/>
    <property type="match status" value="1"/>
</dbReference>
<evidence type="ECO:0000256" key="2">
    <source>
        <dbReference type="ARBA" id="ARBA00008821"/>
    </source>
</evidence>
<feature type="transmembrane region" description="Helical" evidence="9">
    <location>
        <begin position="218"/>
        <end position="234"/>
    </location>
</feature>
<protein>
    <submittedName>
        <fullName evidence="11">Solute carrier family 23 protein</fullName>
    </submittedName>
</protein>
<evidence type="ECO:0000256" key="5">
    <source>
        <dbReference type="ARBA" id="ARBA00022631"/>
    </source>
</evidence>
<dbReference type="PROSITE" id="PS01116">
    <property type="entry name" value="XANTH_URACIL_PERMASE"/>
    <property type="match status" value="1"/>
</dbReference>
<evidence type="ECO:0000256" key="9">
    <source>
        <dbReference type="SAM" id="Phobius"/>
    </source>
</evidence>
<keyword evidence="12" id="KW-1185">Reference proteome</keyword>
<evidence type="ECO:0000256" key="1">
    <source>
        <dbReference type="ARBA" id="ARBA00004651"/>
    </source>
</evidence>
<dbReference type="PANTHER" id="PTHR42810">
    <property type="entry name" value="PURINE PERMEASE C1399.01C-RELATED"/>
    <property type="match status" value="1"/>
</dbReference>
<evidence type="ECO:0000256" key="6">
    <source>
        <dbReference type="ARBA" id="ARBA00022692"/>
    </source>
</evidence>
<dbReference type="InterPro" id="IPR006043">
    <property type="entry name" value="NCS2"/>
</dbReference>
<organism evidence="11 12">
    <name type="scientific">Variovorax rhizosphaerae</name>
    <dbReference type="NCBI Taxonomy" id="1836200"/>
    <lineage>
        <taxon>Bacteria</taxon>
        <taxon>Pseudomonadati</taxon>
        <taxon>Pseudomonadota</taxon>
        <taxon>Betaproteobacteria</taxon>
        <taxon>Burkholderiales</taxon>
        <taxon>Comamonadaceae</taxon>
        <taxon>Variovorax</taxon>
    </lineage>
</organism>
<comment type="similarity">
    <text evidence="2">Belongs to the nucleobase:cation symporter-2 (NCS2) (TC 2.A.40) family.</text>
</comment>
<dbReference type="InterPro" id="IPR036778">
    <property type="entry name" value="OHCU_decarboxylase_sf"/>
</dbReference>
<keyword evidence="7 9" id="KW-1133">Transmembrane helix</keyword>
<dbReference type="Pfam" id="PF09349">
    <property type="entry name" value="OHCU_decarbox"/>
    <property type="match status" value="1"/>
</dbReference>
<feature type="transmembrane region" description="Helical" evidence="9">
    <location>
        <begin position="193"/>
        <end position="211"/>
    </location>
</feature>
<accession>A0ABU8WS42</accession>
<feature type="transmembrane region" description="Helical" evidence="9">
    <location>
        <begin position="430"/>
        <end position="450"/>
    </location>
</feature>
<dbReference type="RefSeq" id="WP_340345676.1">
    <property type="nucleotide sequence ID" value="NZ_JBBKZT010000014.1"/>
</dbReference>
<keyword evidence="5" id="KW-0659">Purine metabolism</keyword>
<comment type="caution">
    <text evidence="11">The sequence shown here is derived from an EMBL/GenBank/DDBJ whole genome shotgun (WGS) entry which is preliminary data.</text>
</comment>
<dbReference type="InterPro" id="IPR018020">
    <property type="entry name" value="OHCU_decarboxylase"/>
</dbReference>
<dbReference type="Gene3D" id="1.10.3330.10">
    <property type="entry name" value="Oxo-4-hydroxy-4-carboxy-5-ureidoimidazoline decarboxylase"/>
    <property type="match status" value="1"/>
</dbReference>
<feature type="transmembrane region" description="Helical" evidence="9">
    <location>
        <begin position="68"/>
        <end position="89"/>
    </location>
</feature>
<evidence type="ECO:0000256" key="7">
    <source>
        <dbReference type="ARBA" id="ARBA00022989"/>
    </source>
</evidence>
<dbReference type="Proteomes" id="UP001385892">
    <property type="component" value="Unassembled WGS sequence"/>
</dbReference>
<evidence type="ECO:0000256" key="8">
    <source>
        <dbReference type="ARBA" id="ARBA00023136"/>
    </source>
</evidence>
<feature type="domain" description="Oxo-4-hydroxy-4-carboxy-5-ureidoimidazoline decarboxylase" evidence="10">
    <location>
        <begin position="475"/>
        <end position="628"/>
    </location>
</feature>
<gene>
    <name evidence="11" type="ORF">WKW82_27245</name>
</gene>
<evidence type="ECO:0000313" key="11">
    <source>
        <dbReference type="EMBL" id="MEJ8850362.1"/>
    </source>
</evidence>
<feature type="transmembrane region" description="Helical" evidence="9">
    <location>
        <begin position="43"/>
        <end position="62"/>
    </location>
</feature>
<keyword evidence="6 9" id="KW-0812">Transmembrane</keyword>
<feature type="transmembrane region" description="Helical" evidence="9">
    <location>
        <begin position="123"/>
        <end position="144"/>
    </location>
</feature>
<dbReference type="SUPFAM" id="SSF158694">
    <property type="entry name" value="UraD-Like"/>
    <property type="match status" value="1"/>
</dbReference>
<keyword evidence="4" id="KW-1003">Cell membrane</keyword>
<dbReference type="InterPro" id="IPR006042">
    <property type="entry name" value="Xan_ur_permease"/>
</dbReference>
<proteinExistence type="inferred from homology"/>
<feature type="transmembrane region" description="Helical" evidence="9">
    <location>
        <begin position="151"/>
        <end position="173"/>
    </location>
</feature>
<feature type="transmembrane region" description="Helical" evidence="9">
    <location>
        <begin position="402"/>
        <end position="424"/>
    </location>
</feature>
<evidence type="ECO:0000259" key="10">
    <source>
        <dbReference type="Pfam" id="PF09349"/>
    </source>
</evidence>
<sequence length="653" mass="68617">MSSSSTAVGGASSKGSARATKVHPVDEVLPVPQLAAYGLQHVLAFYAGAVLVPIILAGALGLSKEQLIHLINADLFTCGIASIIQAWGFGKVGVKLPLLQGVTFTAVSPMIAIGMGVGGGTDGLLAIYGSVLVAGLFTFFAAPYFAKLVRFFPPIVTGSVILIIGIALLPVAANDIVVGKGPFAIQDPVQLKHLAYAFGTLALIVAIQRVFRGFMATIAVLIGLVIGTLVAWALGDAHFGDVASASMFGYTSPFHFGMPTFSFTAILSMIIVMMITMVETTGDVYATGEIVQKRIRPDDIARAIRADGLATFLGGVLNSFPYTCFAENVGLVRLTQIKSRWVVVAAGIIMIILGSLPKAAAIVAGIPHPVLGGAALAMFAAVAVVGVQTLSKCDFNDHRNIVILGTSLGLGMLVTAQPFVAGAFPKWAEIVFGSGITLGALSAMILNVIFNHTGGSPHTAVAGVPGNLVGLDQVNAMTRAEFTKTFGGLVENTPWVLDAAYARKPFANTIALRSAFQDALLTGTKDEQLQLMNSFADLGSEGDAHNAYLLDHADAGMGGLEEKEHDEVLELAIAYRKHFGFPLIVCAKEVERYERVLANGWHRMANSTGVERSAGLIEIAKIANYRFNELVANANPIGTARAQAFRKAHAHGH</sequence>
<dbReference type="NCBIfam" id="TIGR00801">
    <property type="entry name" value="ncs2"/>
    <property type="match status" value="1"/>
</dbReference>
<feature type="transmembrane region" description="Helical" evidence="9">
    <location>
        <begin position="254"/>
        <end position="275"/>
    </location>
</feature>
<evidence type="ECO:0000313" key="12">
    <source>
        <dbReference type="Proteomes" id="UP001385892"/>
    </source>
</evidence>
<dbReference type="NCBIfam" id="TIGR03173">
    <property type="entry name" value="pbuX"/>
    <property type="match status" value="1"/>
</dbReference>